<evidence type="ECO:0000259" key="2">
    <source>
        <dbReference type="Pfam" id="PF00462"/>
    </source>
</evidence>
<gene>
    <name evidence="3" type="ORF">Nepgr_000021</name>
</gene>
<evidence type="ECO:0000256" key="1">
    <source>
        <dbReference type="SAM" id="MobiDB-lite"/>
    </source>
</evidence>
<comment type="caution">
    <text evidence="3">The sequence shown here is derived from an EMBL/GenBank/DDBJ whole genome shotgun (WGS) entry which is preliminary data.</text>
</comment>
<dbReference type="Proteomes" id="UP001279734">
    <property type="component" value="Unassembled WGS sequence"/>
</dbReference>
<dbReference type="Pfam" id="PF00462">
    <property type="entry name" value="Glutaredoxin"/>
    <property type="match status" value="1"/>
</dbReference>
<dbReference type="InterPro" id="IPR036249">
    <property type="entry name" value="Thioredoxin-like_sf"/>
</dbReference>
<sequence>MRPSWIKSSRRLHSHPNFQCFSFKDVPNLCIDDSSRDQNPDRQQSTTAKRSSVFHRVRTAASILRQWPGRSGISSPKHPPSPPLSESPAKQSDLSIQPVRFEPSISIFPGYETGIVVYYTSLRVVRPTFEACRAVRSILSGFRVTIDERDVSMDSRFMEELQTILGVTEKLTLPRVFIGGRYVGGAEELKHLHEIGELKKLVEGLPLEDPGMCETCGGYRFILCGECRGSHKIYAEKVGFRSCGACNPNGLIRCPCSCPAPL</sequence>
<feature type="region of interest" description="Disordered" evidence="1">
    <location>
        <begin position="32"/>
        <end position="52"/>
    </location>
</feature>
<organism evidence="3 4">
    <name type="scientific">Nepenthes gracilis</name>
    <name type="common">Slender pitcher plant</name>
    <dbReference type="NCBI Taxonomy" id="150966"/>
    <lineage>
        <taxon>Eukaryota</taxon>
        <taxon>Viridiplantae</taxon>
        <taxon>Streptophyta</taxon>
        <taxon>Embryophyta</taxon>
        <taxon>Tracheophyta</taxon>
        <taxon>Spermatophyta</taxon>
        <taxon>Magnoliopsida</taxon>
        <taxon>eudicotyledons</taxon>
        <taxon>Gunneridae</taxon>
        <taxon>Pentapetalae</taxon>
        <taxon>Caryophyllales</taxon>
        <taxon>Nepenthaceae</taxon>
        <taxon>Nepenthes</taxon>
    </lineage>
</organism>
<dbReference type="AlphaFoldDB" id="A0AAD3P382"/>
<feature type="compositionally biased region" description="Polar residues" evidence="1">
    <location>
        <begin position="41"/>
        <end position="50"/>
    </location>
</feature>
<keyword evidence="4" id="KW-1185">Reference proteome</keyword>
<reference evidence="3" key="1">
    <citation type="submission" date="2023-05" db="EMBL/GenBank/DDBJ databases">
        <title>Nepenthes gracilis genome sequencing.</title>
        <authorList>
            <person name="Fukushima K."/>
        </authorList>
    </citation>
    <scope>NUCLEOTIDE SEQUENCE</scope>
    <source>
        <strain evidence="3">SING2019-196</strain>
    </source>
</reference>
<name>A0AAD3P382_NEPGR</name>
<evidence type="ECO:0000313" key="3">
    <source>
        <dbReference type="EMBL" id="GMG98181.1"/>
    </source>
</evidence>
<dbReference type="PROSITE" id="PS51354">
    <property type="entry name" value="GLUTAREDOXIN_2"/>
    <property type="match status" value="1"/>
</dbReference>
<dbReference type="CDD" id="cd03031">
    <property type="entry name" value="GRX_GRX_like"/>
    <property type="match status" value="1"/>
</dbReference>
<feature type="region of interest" description="Disordered" evidence="1">
    <location>
        <begin position="68"/>
        <end position="93"/>
    </location>
</feature>
<dbReference type="SUPFAM" id="SSF52833">
    <property type="entry name" value="Thioredoxin-like"/>
    <property type="match status" value="1"/>
</dbReference>
<accession>A0AAD3P382</accession>
<dbReference type="PANTHER" id="PTHR45669:SF26">
    <property type="entry name" value="GLUTAREDOXIN DOMAIN-CONTAINING PROTEIN"/>
    <property type="match status" value="1"/>
</dbReference>
<protein>
    <recommendedName>
        <fullName evidence="2">Glutaredoxin domain-containing protein</fullName>
    </recommendedName>
</protein>
<dbReference type="EMBL" id="BSYO01000001">
    <property type="protein sequence ID" value="GMG98181.1"/>
    <property type="molecule type" value="Genomic_DNA"/>
</dbReference>
<evidence type="ECO:0000313" key="4">
    <source>
        <dbReference type="Proteomes" id="UP001279734"/>
    </source>
</evidence>
<dbReference type="InterPro" id="IPR002109">
    <property type="entry name" value="Glutaredoxin"/>
</dbReference>
<dbReference type="PANTHER" id="PTHR45669">
    <property type="entry name" value="GLUTAREDOXIN DOMAIN-CONTAINING CYSTEINE-RICH PROTEIN CG12206-RELATED"/>
    <property type="match status" value="1"/>
</dbReference>
<feature type="domain" description="Glutaredoxin" evidence="2">
    <location>
        <begin position="116"/>
        <end position="183"/>
    </location>
</feature>
<dbReference type="Pfam" id="PF23733">
    <property type="entry name" value="GRXCR1-2_C"/>
    <property type="match status" value="1"/>
</dbReference>
<dbReference type="Gene3D" id="3.40.30.10">
    <property type="entry name" value="Glutaredoxin"/>
    <property type="match status" value="1"/>
</dbReference>
<proteinExistence type="predicted"/>